<feature type="compositionally biased region" description="Basic residues" evidence="1">
    <location>
        <begin position="259"/>
        <end position="268"/>
    </location>
</feature>
<protein>
    <recommendedName>
        <fullName evidence="4">HhH-GPD domain-containing protein</fullName>
    </recommendedName>
</protein>
<comment type="caution">
    <text evidence="2">The sequence shown here is derived from an EMBL/GenBank/DDBJ whole genome shotgun (WGS) entry which is preliminary data.</text>
</comment>
<dbReference type="PANTHER" id="PTHR21521">
    <property type="entry name" value="AMUN, ISOFORM A"/>
    <property type="match status" value="1"/>
</dbReference>
<proteinExistence type="predicted"/>
<organism evidence="2 3">
    <name type="scientific">Hyaloperonospora brassicae</name>
    <name type="common">Brassica downy mildew</name>
    <name type="synonym">Peronospora brassicae</name>
    <dbReference type="NCBI Taxonomy" id="162125"/>
    <lineage>
        <taxon>Eukaryota</taxon>
        <taxon>Sar</taxon>
        <taxon>Stramenopiles</taxon>
        <taxon>Oomycota</taxon>
        <taxon>Peronosporomycetes</taxon>
        <taxon>Peronosporales</taxon>
        <taxon>Peronosporaceae</taxon>
        <taxon>Hyaloperonospora</taxon>
    </lineage>
</organism>
<dbReference type="Proteomes" id="UP001162031">
    <property type="component" value="Unassembled WGS sequence"/>
</dbReference>
<feature type="region of interest" description="Disordered" evidence="1">
    <location>
        <begin position="222"/>
        <end position="282"/>
    </location>
</feature>
<evidence type="ECO:0000313" key="3">
    <source>
        <dbReference type="Proteomes" id="UP001162031"/>
    </source>
</evidence>
<evidence type="ECO:0000313" key="2">
    <source>
        <dbReference type="EMBL" id="CAI5724655.1"/>
    </source>
</evidence>
<dbReference type="InterPro" id="IPR011257">
    <property type="entry name" value="DNA_glycosylase"/>
</dbReference>
<gene>
    <name evidence="2" type="ORF">HBR001_LOCUS3412</name>
</gene>
<reference evidence="2" key="1">
    <citation type="submission" date="2022-12" db="EMBL/GenBank/DDBJ databases">
        <authorList>
            <person name="Webb A."/>
        </authorList>
    </citation>
    <scope>NUCLEOTIDE SEQUENCE</scope>
    <source>
        <strain evidence="2">Hp1</strain>
    </source>
</reference>
<accession>A0AAV0TSR9</accession>
<dbReference type="AlphaFoldDB" id="A0AAV0TSR9"/>
<keyword evidence="3" id="KW-1185">Reference proteome</keyword>
<evidence type="ECO:0008006" key="4">
    <source>
        <dbReference type="Google" id="ProtNLM"/>
    </source>
</evidence>
<sequence length="282" mass="31070">MLWSSSDEAAWAAVWARYDAVVRRGPKSELAALDDWYLTAFPAIVHTRAPLPYVQKSELERILKWKLTKGKWRPQLLKFVTALSEREVEDASRTAFGQLKSGDVRAAIEALCVLKGVGPATASAVLAAHDGSVPFMADEALEAIADTIGPRKYTLPHFLRFAEELCAKAKWLNKQRAAANDDEKVETAEFWTPQRVQLCLYADAHDRAAPASASTVMLTKAAASSATKRKRNSATEASLPTDGQAMGLLEEGTDDRQRSLRRSRRNRRQAVDSAFTATRASP</sequence>
<name>A0AAV0TSR9_HYABA</name>
<dbReference type="EMBL" id="CANTFL010000561">
    <property type="protein sequence ID" value="CAI5724655.1"/>
    <property type="molecule type" value="Genomic_DNA"/>
</dbReference>
<dbReference type="GO" id="GO:0003824">
    <property type="term" value="F:catalytic activity"/>
    <property type="evidence" value="ECO:0007669"/>
    <property type="project" value="InterPro"/>
</dbReference>
<dbReference type="PANTHER" id="PTHR21521:SF0">
    <property type="entry name" value="AMUN, ISOFORM A"/>
    <property type="match status" value="1"/>
</dbReference>
<dbReference type="GO" id="GO:0006281">
    <property type="term" value="P:DNA repair"/>
    <property type="evidence" value="ECO:0007669"/>
    <property type="project" value="InterPro"/>
</dbReference>
<dbReference type="SUPFAM" id="SSF48150">
    <property type="entry name" value="DNA-glycosylase"/>
    <property type="match status" value="1"/>
</dbReference>
<evidence type="ECO:0000256" key="1">
    <source>
        <dbReference type="SAM" id="MobiDB-lite"/>
    </source>
</evidence>